<dbReference type="AlphaFoldDB" id="A0A0P1F0Y3"/>
<accession>A0A0P1F0Y3</accession>
<evidence type="ECO:0000256" key="1">
    <source>
        <dbReference type="SAM" id="MobiDB-lite"/>
    </source>
</evidence>
<feature type="compositionally biased region" description="Polar residues" evidence="1">
    <location>
        <begin position="11"/>
        <end position="21"/>
    </location>
</feature>
<organism evidence="3 4">
    <name type="scientific">Thalassobacter stenotrophicus</name>
    <dbReference type="NCBI Taxonomy" id="266809"/>
    <lineage>
        <taxon>Bacteria</taxon>
        <taxon>Pseudomonadati</taxon>
        <taxon>Pseudomonadota</taxon>
        <taxon>Alphaproteobacteria</taxon>
        <taxon>Rhodobacterales</taxon>
        <taxon>Roseobacteraceae</taxon>
        <taxon>Thalassobacter</taxon>
    </lineage>
</organism>
<name>A0A0P1F0Y3_9RHOB</name>
<dbReference type="Gene3D" id="3.30.450.20">
    <property type="entry name" value="PAS domain"/>
    <property type="match status" value="1"/>
</dbReference>
<dbReference type="Proteomes" id="UP000051298">
    <property type="component" value="Unassembled WGS sequence"/>
</dbReference>
<proteinExistence type="predicted"/>
<dbReference type="Pfam" id="PF08448">
    <property type="entry name" value="PAS_4"/>
    <property type="match status" value="1"/>
</dbReference>
<dbReference type="NCBIfam" id="TIGR00229">
    <property type="entry name" value="sensory_box"/>
    <property type="match status" value="1"/>
</dbReference>
<dbReference type="STRING" id="266809.PM03_12675"/>
<dbReference type="CDD" id="cd00130">
    <property type="entry name" value="PAS"/>
    <property type="match status" value="1"/>
</dbReference>
<protein>
    <submittedName>
        <fullName evidence="3">PAS domain S-box protein</fullName>
    </submittedName>
</protein>
<evidence type="ECO:0000313" key="3">
    <source>
        <dbReference type="EMBL" id="CUH61249.1"/>
    </source>
</evidence>
<reference evidence="3 4" key="1">
    <citation type="submission" date="2015-09" db="EMBL/GenBank/DDBJ databases">
        <authorList>
            <consortium name="Swine Surveillance"/>
        </authorList>
    </citation>
    <scope>NUCLEOTIDE SEQUENCE [LARGE SCALE GENOMIC DNA]</scope>
    <source>
        <strain evidence="3 4">CECT 5294</strain>
    </source>
</reference>
<dbReference type="InterPro" id="IPR000014">
    <property type="entry name" value="PAS"/>
</dbReference>
<sequence length="144" mass="15446">MSDIEPPDVQSRWQSAPSSPQGALDRIRRFGPSFTLAFFQNSPDSVSLLSAGGVIEYMNPNGLAILGFDRSDEIAGLSWSALWPAETRTKVLAALSQAKSGVPARYESTLGYLNAPETRCAITLSPLMAPDGHVDALLAVVRNQ</sequence>
<feature type="domain" description="PAS" evidence="2">
    <location>
        <begin position="33"/>
        <end position="100"/>
    </location>
</feature>
<dbReference type="EMBL" id="CYRX01000031">
    <property type="protein sequence ID" value="CUH61249.1"/>
    <property type="molecule type" value="Genomic_DNA"/>
</dbReference>
<dbReference type="SMART" id="SM00091">
    <property type="entry name" value="PAS"/>
    <property type="match status" value="1"/>
</dbReference>
<dbReference type="SUPFAM" id="SSF55785">
    <property type="entry name" value="PYP-like sensor domain (PAS domain)"/>
    <property type="match status" value="1"/>
</dbReference>
<gene>
    <name evidence="3" type="ORF">THS5294_02552</name>
</gene>
<dbReference type="InterPro" id="IPR013656">
    <property type="entry name" value="PAS_4"/>
</dbReference>
<dbReference type="InterPro" id="IPR035965">
    <property type="entry name" value="PAS-like_dom_sf"/>
</dbReference>
<evidence type="ECO:0000259" key="2">
    <source>
        <dbReference type="SMART" id="SM00091"/>
    </source>
</evidence>
<evidence type="ECO:0000313" key="4">
    <source>
        <dbReference type="Proteomes" id="UP000051298"/>
    </source>
</evidence>
<dbReference type="RefSeq" id="WP_058124037.1">
    <property type="nucleotide sequence ID" value="NZ_CYRX01000031.1"/>
</dbReference>
<feature type="region of interest" description="Disordered" evidence="1">
    <location>
        <begin position="1"/>
        <end position="23"/>
    </location>
</feature>